<keyword evidence="1" id="KW-0732">Signal</keyword>
<organism evidence="4 5">
    <name type="scientific">Adineta steineri</name>
    <dbReference type="NCBI Taxonomy" id="433720"/>
    <lineage>
        <taxon>Eukaryota</taxon>
        <taxon>Metazoa</taxon>
        <taxon>Spiralia</taxon>
        <taxon>Gnathifera</taxon>
        <taxon>Rotifera</taxon>
        <taxon>Eurotatoria</taxon>
        <taxon>Bdelloidea</taxon>
        <taxon>Adinetida</taxon>
        <taxon>Adinetidae</taxon>
        <taxon>Adineta</taxon>
    </lineage>
</organism>
<dbReference type="EMBL" id="CAJOAY010025523">
    <property type="protein sequence ID" value="CAF4383749.1"/>
    <property type="molecule type" value="Genomic_DNA"/>
</dbReference>
<name>A0A820N0A2_9BILA</name>
<evidence type="ECO:0000256" key="1">
    <source>
        <dbReference type="SAM" id="SignalP"/>
    </source>
</evidence>
<dbReference type="AlphaFoldDB" id="A0A820N0A2"/>
<accession>A0A820N0A2</accession>
<evidence type="ECO:0000313" key="3">
    <source>
        <dbReference type="EMBL" id="CAF3950720.1"/>
    </source>
</evidence>
<protein>
    <recommendedName>
        <fullName evidence="6">WAP domain-containing protein</fullName>
    </recommendedName>
</protein>
<evidence type="ECO:0000313" key="5">
    <source>
        <dbReference type="Proteomes" id="UP000663881"/>
    </source>
</evidence>
<comment type="caution">
    <text evidence="4">The sequence shown here is derived from an EMBL/GenBank/DDBJ whole genome shotgun (WGS) entry which is preliminary data.</text>
</comment>
<feature type="signal peptide" evidence="1">
    <location>
        <begin position="1"/>
        <end position="19"/>
    </location>
</feature>
<dbReference type="Proteomes" id="UP000663881">
    <property type="component" value="Unassembled WGS sequence"/>
</dbReference>
<reference evidence="4" key="1">
    <citation type="submission" date="2021-02" db="EMBL/GenBank/DDBJ databases">
        <authorList>
            <person name="Nowell W R."/>
        </authorList>
    </citation>
    <scope>NUCLEOTIDE SEQUENCE</scope>
</reference>
<dbReference type="Proteomes" id="UP000663845">
    <property type="component" value="Unassembled WGS sequence"/>
</dbReference>
<dbReference type="EMBL" id="CAJOAZ010002681">
    <property type="protein sequence ID" value="CAF3950720.1"/>
    <property type="molecule type" value="Genomic_DNA"/>
</dbReference>
<evidence type="ECO:0000313" key="4">
    <source>
        <dbReference type="EMBL" id="CAF4383749.1"/>
    </source>
</evidence>
<evidence type="ECO:0000313" key="2">
    <source>
        <dbReference type="EMBL" id="CAF1054392.1"/>
    </source>
</evidence>
<gene>
    <name evidence="2" type="ORF">JYZ213_LOCUS18862</name>
    <name evidence="4" type="ORF">OKA104_LOCUS50498</name>
    <name evidence="3" type="ORF">OXD698_LOCUS26671</name>
</gene>
<dbReference type="Proteomes" id="UP000663844">
    <property type="component" value="Unassembled WGS sequence"/>
</dbReference>
<dbReference type="EMBL" id="CAJNOG010000186">
    <property type="protein sequence ID" value="CAF1054392.1"/>
    <property type="molecule type" value="Genomic_DNA"/>
</dbReference>
<sequence length="87" mass="9878">MRFIVLLFALFAFFCLAKSNVVYDAKQCPHNNRIRCRRFVCLPAMVEAACKRGPKCCTSNSDCEEHQKCCPPSLCSCIKQCQNITSH</sequence>
<evidence type="ECO:0008006" key="6">
    <source>
        <dbReference type="Google" id="ProtNLM"/>
    </source>
</evidence>
<proteinExistence type="predicted"/>
<feature type="chain" id="PRO_5036237059" description="WAP domain-containing protein" evidence="1">
    <location>
        <begin position="20"/>
        <end position="87"/>
    </location>
</feature>